<evidence type="ECO:0000313" key="2">
    <source>
        <dbReference type="Proteomes" id="UP001364695"/>
    </source>
</evidence>
<accession>A0ACC6P313</accession>
<keyword evidence="2" id="KW-1185">Reference proteome</keyword>
<name>A0ACC6P313_9BURK</name>
<reference evidence="1" key="1">
    <citation type="submission" date="2023-10" db="EMBL/GenBank/DDBJ databases">
        <title>Amphibacter perezi, gen. nov., sp. nov. a novel taxa of the family Comamonadaceae, class Betaproteobacteria isolated from the skin microbiota of Pelophylax perezi from different populations.</title>
        <authorList>
            <person name="Costa S."/>
            <person name="Proenca D.N."/>
            <person name="Lopes I."/>
            <person name="Morais P.V."/>
        </authorList>
    </citation>
    <scope>NUCLEOTIDE SEQUENCE</scope>
    <source>
        <strain evidence="1">SL12-8</strain>
    </source>
</reference>
<sequence>MSAAPASTAPAAAAPVALLVDDEPLARARLAHLLSEAQPGLRLIEAASAHEAQSLLGEPGLALIFLDIHMPGLDGMSWLAQMTPMSPELRPAVVLVSADPAQALRAFELDALDYLTKPVRRERLAQCLDKWRRQIAGAAVPRPADGAGDLQVLLQDSQRVLRLPLAEVLYWRADSKLLELQTTTARHLLDGSLQAWQDHLGDRVLRVHRNMLVPVHALRQLKASSQGWILQIQAGTAPACWVPVSRRQLAAVKAALGAS</sequence>
<protein>
    <submittedName>
        <fullName evidence="1">LytTR family DNA-binding domain-containing protein</fullName>
    </submittedName>
</protein>
<evidence type="ECO:0000313" key="1">
    <source>
        <dbReference type="EMBL" id="MEJ7138613.1"/>
    </source>
</evidence>
<organism evidence="1 2">
    <name type="scientific">Amphibiibacter pelophylacis</name>
    <dbReference type="NCBI Taxonomy" id="1799477"/>
    <lineage>
        <taxon>Bacteria</taxon>
        <taxon>Pseudomonadati</taxon>
        <taxon>Pseudomonadota</taxon>
        <taxon>Betaproteobacteria</taxon>
        <taxon>Burkholderiales</taxon>
        <taxon>Sphaerotilaceae</taxon>
        <taxon>Amphibiibacter</taxon>
    </lineage>
</organism>
<gene>
    <name evidence="1" type="ORF">RV045_09265</name>
</gene>
<proteinExistence type="predicted"/>
<keyword evidence="1" id="KW-0238">DNA-binding</keyword>
<dbReference type="Proteomes" id="UP001364695">
    <property type="component" value="Unassembled WGS sequence"/>
</dbReference>
<dbReference type="EMBL" id="JAWDIE010000013">
    <property type="protein sequence ID" value="MEJ7138613.1"/>
    <property type="molecule type" value="Genomic_DNA"/>
</dbReference>
<comment type="caution">
    <text evidence="1">The sequence shown here is derived from an EMBL/GenBank/DDBJ whole genome shotgun (WGS) entry which is preliminary data.</text>
</comment>